<comment type="subunit">
    <text evidence="11">Monomer.</text>
</comment>
<dbReference type="UniPathway" id="UPA00053">
    <property type="reaction ID" value="UER00088"/>
</dbReference>
<evidence type="ECO:0000256" key="8">
    <source>
        <dbReference type="ARBA" id="ARBA00022840"/>
    </source>
</evidence>
<dbReference type="GO" id="GO:0008652">
    <property type="term" value="P:amino acid biosynthetic process"/>
    <property type="evidence" value="ECO:0007669"/>
    <property type="project" value="UniProtKB-KW"/>
</dbReference>
<evidence type="ECO:0000313" key="12">
    <source>
        <dbReference type="EMBL" id="TBN58532.1"/>
    </source>
</evidence>
<evidence type="ECO:0000256" key="10">
    <source>
        <dbReference type="ARBA" id="ARBA00048567"/>
    </source>
</evidence>
<evidence type="ECO:0000256" key="11">
    <source>
        <dbReference type="HAMAP-Rule" id="MF_00109"/>
    </source>
</evidence>
<feature type="binding site" evidence="11">
    <location>
        <position position="109"/>
    </location>
    <ligand>
        <name>ATP</name>
        <dbReference type="ChEBI" id="CHEBI:30616"/>
    </ligand>
</feature>
<dbReference type="GO" id="GO:0009073">
    <property type="term" value="P:aromatic amino acid family biosynthetic process"/>
    <property type="evidence" value="ECO:0007669"/>
    <property type="project" value="UniProtKB-KW"/>
</dbReference>
<evidence type="ECO:0000256" key="9">
    <source>
        <dbReference type="ARBA" id="ARBA00023141"/>
    </source>
</evidence>
<feature type="binding site" evidence="11">
    <location>
        <position position="52"/>
    </location>
    <ligand>
        <name>substrate</name>
    </ligand>
</feature>
<dbReference type="GO" id="GO:0009423">
    <property type="term" value="P:chorismate biosynthetic process"/>
    <property type="evidence" value="ECO:0007669"/>
    <property type="project" value="UniProtKB-UniRule"/>
</dbReference>
<keyword evidence="8 11" id="KW-0067">ATP-binding</keyword>
<comment type="similarity">
    <text evidence="2 11">Belongs to the shikimate kinase family.</text>
</comment>
<dbReference type="EC" id="2.7.1.71" evidence="3 11"/>
<name>A0A4Q9GTZ3_9MICO</name>
<dbReference type="GO" id="GO:0000287">
    <property type="term" value="F:magnesium ion binding"/>
    <property type="evidence" value="ECO:0007669"/>
    <property type="project" value="UniProtKB-UniRule"/>
</dbReference>
<dbReference type="CDD" id="cd00464">
    <property type="entry name" value="SK"/>
    <property type="match status" value="1"/>
</dbReference>
<organism evidence="12 13">
    <name type="scientific">Glaciihabitans arcticus</name>
    <dbReference type="NCBI Taxonomy" id="2668039"/>
    <lineage>
        <taxon>Bacteria</taxon>
        <taxon>Bacillati</taxon>
        <taxon>Actinomycetota</taxon>
        <taxon>Actinomycetes</taxon>
        <taxon>Micrococcales</taxon>
        <taxon>Microbacteriaceae</taxon>
        <taxon>Glaciihabitans</taxon>
    </lineage>
</organism>
<dbReference type="EMBL" id="SISG01000001">
    <property type="protein sequence ID" value="TBN58532.1"/>
    <property type="molecule type" value="Genomic_DNA"/>
</dbReference>
<dbReference type="GO" id="GO:0005829">
    <property type="term" value="C:cytosol"/>
    <property type="evidence" value="ECO:0007669"/>
    <property type="project" value="TreeGrafter"/>
</dbReference>
<comment type="cofactor">
    <cofactor evidence="11">
        <name>Mg(2+)</name>
        <dbReference type="ChEBI" id="CHEBI:18420"/>
    </cofactor>
    <text evidence="11">Binds 1 Mg(2+) ion per subunit.</text>
</comment>
<protein>
    <recommendedName>
        <fullName evidence="3 11">Shikimate kinase</fullName>
        <shortName evidence="11">SK</shortName>
        <ecNumber evidence="3 11">2.7.1.71</ecNumber>
    </recommendedName>
</protein>
<keyword evidence="11" id="KW-0479">Metal-binding</keyword>
<evidence type="ECO:0000313" key="13">
    <source>
        <dbReference type="Proteomes" id="UP000294194"/>
    </source>
</evidence>
<dbReference type="PROSITE" id="PS01128">
    <property type="entry name" value="SHIKIMATE_KINASE"/>
    <property type="match status" value="1"/>
</dbReference>
<evidence type="ECO:0000256" key="3">
    <source>
        <dbReference type="ARBA" id="ARBA00012154"/>
    </source>
</evidence>
<keyword evidence="5 11" id="KW-0808">Transferase</keyword>
<dbReference type="GO" id="GO:0004765">
    <property type="term" value="F:shikimate kinase activity"/>
    <property type="evidence" value="ECO:0007669"/>
    <property type="project" value="UniProtKB-UniRule"/>
</dbReference>
<dbReference type="InterPro" id="IPR000623">
    <property type="entry name" value="Shikimate_kinase/TSH1"/>
</dbReference>
<keyword evidence="6 11" id="KW-0547">Nucleotide-binding</keyword>
<dbReference type="AlphaFoldDB" id="A0A4Q9GTZ3"/>
<keyword evidence="9 11" id="KW-0057">Aromatic amino acid biosynthesis</keyword>
<feature type="binding site" evidence="11">
    <location>
        <begin position="7"/>
        <end position="12"/>
    </location>
    <ligand>
        <name>ATP</name>
        <dbReference type="ChEBI" id="CHEBI:30616"/>
    </ligand>
</feature>
<dbReference type="InterPro" id="IPR027417">
    <property type="entry name" value="P-loop_NTPase"/>
</dbReference>
<evidence type="ECO:0000256" key="1">
    <source>
        <dbReference type="ARBA" id="ARBA00004842"/>
    </source>
</evidence>
<gene>
    <name evidence="11" type="primary">aroK</name>
    <name evidence="12" type="ORF">EYE40_04785</name>
</gene>
<dbReference type="GO" id="GO:0005524">
    <property type="term" value="F:ATP binding"/>
    <property type="evidence" value="ECO:0007669"/>
    <property type="project" value="UniProtKB-UniRule"/>
</dbReference>
<dbReference type="Pfam" id="PF01202">
    <property type="entry name" value="SKI"/>
    <property type="match status" value="1"/>
</dbReference>
<keyword evidence="11" id="KW-0460">Magnesium</keyword>
<evidence type="ECO:0000256" key="2">
    <source>
        <dbReference type="ARBA" id="ARBA00006997"/>
    </source>
</evidence>
<comment type="subcellular location">
    <subcellularLocation>
        <location evidence="11">Cytoplasm</location>
    </subcellularLocation>
</comment>
<dbReference type="InterPro" id="IPR023000">
    <property type="entry name" value="Shikimate_kinase_CS"/>
</dbReference>
<evidence type="ECO:0000256" key="7">
    <source>
        <dbReference type="ARBA" id="ARBA00022777"/>
    </source>
</evidence>
<feature type="binding site" evidence="11">
    <location>
        <position position="143"/>
    </location>
    <ligand>
        <name>ATP</name>
        <dbReference type="ChEBI" id="CHEBI:30616"/>
    </ligand>
</feature>
<keyword evidence="11" id="KW-0963">Cytoplasm</keyword>
<evidence type="ECO:0000256" key="5">
    <source>
        <dbReference type="ARBA" id="ARBA00022679"/>
    </source>
</evidence>
<comment type="function">
    <text evidence="11">Catalyzes the specific phosphorylation of the 3-hydroxyl group of shikimic acid using ATP as a cosubstrate.</text>
</comment>
<proteinExistence type="inferred from homology"/>
<feature type="binding site" evidence="11">
    <location>
        <position position="11"/>
    </location>
    <ligand>
        <name>Mg(2+)</name>
        <dbReference type="ChEBI" id="CHEBI:18420"/>
    </ligand>
</feature>
<sequence length="161" mass="17372">MLIGAPGAGKTRLGKRLAKLLDVPFIDTDKTIVAEHGAIAAMFELHGEPHFRAIEREHVAAALQNKAVVALGGGAVLDADTQVDLAAHRVLLLTVTPEAVEKRIAGSKRPLVRDGLGAWVALVEARTPIYERLATRSVDTSNRPLDHIATELLGWLQEERP</sequence>
<dbReference type="Proteomes" id="UP000294194">
    <property type="component" value="Unassembled WGS sequence"/>
</dbReference>
<keyword evidence="4 11" id="KW-0028">Amino-acid biosynthesis</keyword>
<dbReference type="PANTHER" id="PTHR21087">
    <property type="entry name" value="SHIKIMATE KINASE"/>
    <property type="match status" value="1"/>
</dbReference>
<comment type="pathway">
    <text evidence="1 11">Metabolic intermediate biosynthesis; chorismate biosynthesis; chorismate from D-erythrose 4-phosphate and phosphoenolpyruvate: step 5/7.</text>
</comment>
<keyword evidence="7 11" id="KW-0418">Kinase</keyword>
<reference evidence="13" key="1">
    <citation type="submission" date="2019-02" db="EMBL/GenBank/DDBJ databases">
        <title>Glaciihabitans arcticus sp. nov., a psychrotolerant bacterium isolated from polar soil.</title>
        <authorList>
            <person name="Dahal R.H."/>
        </authorList>
    </citation>
    <scope>NUCLEOTIDE SEQUENCE [LARGE SCALE GENOMIC DNA]</scope>
    <source>
        <strain evidence="13">RP-3-7</strain>
    </source>
</reference>
<feature type="binding site" evidence="11">
    <location>
        <position position="126"/>
    </location>
    <ligand>
        <name>substrate</name>
    </ligand>
</feature>
<accession>A0A4Q9GTZ3</accession>
<feature type="binding site" evidence="11">
    <location>
        <position position="73"/>
    </location>
    <ligand>
        <name>substrate</name>
    </ligand>
</feature>
<dbReference type="Gene3D" id="3.40.50.300">
    <property type="entry name" value="P-loop containing nucleotide triphosphate hydrolases"/>
    <property type="match status" value="1"/>
</dbReference>
<dbReference type="PANTHER" id="PTHR21087:SF16">
    <property type="entry name" value="SHIKIMATE KINASE 1, CHLOROPLASTIC"/>
    <property type="match status" value="1"/>
</dbReference>
<dbReference type="SUPFAM" id="SSF52540">
    <property type="entry name" value="P-loop containing nucleoside triphosphate hydrolases"/>
    <property type="match status" value="1"/>
</dbReference>
<dbReference type="HAMAP" id="MF_00109">
    <property type="entry name" value="Shikimate_kinase"/>
    <property type="match status" value="1"/>
</dbReference>
<comment type="caution">
    <text evidence="12">The sequence shown here is derived from an EMBL/GenBank/DDBJ whole genome shotgun (WGS) entry which is preliminary data.</text>
</comment>
<comment type="catalytic activity">
    <reaction evidence="10 11">
        <text>shikimate + ATP = 3-phosphoshikimate + ADP + H(+)</text>
        <dbReference type="Rhea" id="RHEA:13121"/>
        <dbReference type="ChEBI" id="CHEBI:15378"/>
        <dbReference type="ChEBI" id="CHEBI:30616"/>
        <dbReference type="ChEBI" id="CHEBI:36208"/>
        <dbReference type="ChEBI" id="CHEBI:145989"/>
        <dbReference type="ChEBI" id="CHEBI:456216"/>
        <dbReference type="EC" id="2.7.1.71"/>
    </reaction>
</comment>
<dbReference type="InterPro" id="IPR031322">
    <property type="entry name" value="Shikimate/glucono_kinase"/>
</dbReference>
<evidence type="ECO:0000256" key="4">
    <source>
        <dbReference type="ARBA" id="ARBA00022605"/>
    </source>
</evidence>
<feature type="binding site" evidence="11">
    <location>
        <position position="29"/>
    </location>
    <ligand>
        <name>substrate</name>
    </ligand>
</feature>
<evidence type="ECO:0000256" key="6">
    <source>
        <dbReference type="ARBA" id="ARBA00022741"/>
    </source>
</evidence>
<keyword evidence="13" id="KW-1185">Reference proteome</keyword>